<dbReference type="InterPro" id="IPR050059">
    <property type="entry name" value="ATP_synthase_B_chain"/>
</dbReference>
<accession>A0A1F6N2T8</accession>
<keyword evidence="5 13" id="KW-0812">Transmembrane</keyword>
<comment type="function">
    <text evidence="13">Component of the F(0) channel, it forms part of the peripheral stalk, linking F(1) to F(0).</text>
</comment>
<dbReference type="GO" id="GO:0045259">
    <property type="term" value="C:proton-transporting ATP synthase complex"/>
    <property type="evidence" value="ECO:0007669"/>
    <property type="project" value="UniProtKB-KW"/>
</dbReference>
<dbReference type="PANTHER" id="PTHR33445">
    <property type="entry name" value="ATP SYNTHASE SUBUNIT B', CHLOROPLASTIC"/>
    <property type="match status" value="1"/>
</dbReference>
<comment type="similarity">
    <text evidence="1 13 14">Belongs to the ATPase B chain family.</text>
</comment>
<keyword evidence="7 13" id="KW-1133">Transmembrane helix</keyword>
<dbReference type="GO" id="GO:0005886">
    <property type="term" value="C:plasma membrane"/>
    <property type="evidence" value="ECO:0007669"/>
    <property type="project" value="UniProtKB-SubCell"/>
</dbReference>
<evidence type="ECO:0000313" key="17">
    <source>
        <dbReference type="Proteomes" id="UP000177040"/>
    </source>
</evidence>
<dbReference type="NCBIfam" id="TIGR01144">
    <property type="entry name" value="ATP_synt_b"/>
    <property type="match status" value="1"/>
</dbReference>
<name>A0A1F6N2T8_9BACT</name>
<comment type="caution">
    <text evidence="16">The sequence shown here is derived from an EMBL/GenBank/DDBJ whole genome shotgun (WGS) entry which is preliminary data.</text>
</comment>
<dbReference type="InterPro" id="IPR005864">
    <property type="entry name" value="ATP_synth_F0_bsu_bac"/>
</dbReference>
<reference evidence="16 17" key="1">
    <citation type="journal article" date="2016" name="Nat. Commun.">
        <title>Thousands of microbial genomes shed light on interconnected biogeochemical processes in an aquifer system.</title>
        <authorList>
            <person name="Anantharaman K."/>
            <person name="Brown C.T."/>
            <person name="Hug L.A."/>
            <person name="Sharon I."/>
            <person name="Castelle C.J."/>
            <person name="Probst A.J."/>
            <person name="Thomas B.C."/>
            <person name="Singh A."/>
            <person name="Wilkins M.J."/>
            <person name="Karaoz U."/>
            <person name="Brodie E.L."/>
            <person name="Williams K.H."/>
            <person name="Hubbard S.S."/>
            <person name="Banfield J.F."/>
        </authorList>
    </citation>
    <scope>NUCLEOTIDE SEQUENCE [LARGE SCALE GENOMIC DNA]</scope>
</reference>
<evidence type="ECO:0000256" key="3">
    <source>
        <dbReference type="ARBA" id="ARBA00022475"/>
    </source>
</evidence>
<evidence type="ECO:0000256" key="12">
    <source>
        <dbReference type="ARBA" id="ARBA00037847"/>
    </source>
</evidence>
<comment type="function">
    <text evidence="11 13">F(1)F(0) ATP synthase produces ATP from ADP in the presence of a proton or sodium gradient. F-type ATPases consist of two structural domains, F(1) containing the extramembraneous catalytic core and F(0) containing the membrane proton channel, linked together by a central stalk and a peripheral stalk. During catalysis, ATP synthesis in the catalytic domain of F(1) is coupled via a rotary mechanism of the central stalk subunits to proton translocation.</text>
</comment>
<comment type="subcellular location">
    <subcellularLocation>
        <location evidence="13">Cell membrane</location>
        <topology evidence="13">Single-pass membrane protein</topology>
    </subcellularLocation>
    <subcellularLocation>
        <location evidence="12">Endomembrane system</location>
        <topology evidence="12">Single-pass membrane protein</topology>
    </subcellularLocation>
</comment>
<dbReference type="GO" id="GO:0046961">
    <property type="term" value="F:proton-transporting ATPase activity, rotational mechanism"/>
    <property type="evidence" value="ECO:0007669"/>
    <property type="project" value="TreeGrafter"/>
</dbReference>
<dbReference type="Pfam" id="PF00430">
    <property type="entry name" value="ATP-synt_B"/>
    <property type="match status" value="1"/>
</dbReference>
<feature type="transmembrane region" description="Helical" evidence="13">
    <location>
        <begin position="32"/>
        <end position="51"/>
    </location>
</feature>
<dbReference type="SUPFAM" id="SSF81573">
    <property type="entry name" value="F1F0 ATP synthase subunit B, membrane domain"/>
    <property type="match status" value="1"/>
</dbReference>
<comment type="subunit">
    <text evidence="13">F-type ATPases have 2 components, F(1) - the catalytic core - and F(0) - the membrane proton channel. F(1) has five subunits: alpha(3), beta(3), gamma(1), delta(1), epsilon(1). F(0) has three main subunits: a(1), b(2) and c(10-14). The alpha and beta chains form an alternating ring which encloses part of the gamma chain. F(1) is attached to F(0) by a central stalk formed by the gamma and epsilon chains, while a peripheral stalk is formed by the delta and b chains.</text>
</comment>
<dbReference type="Proteomes" id="UP000177040">
    <property type="component" value="Unassembled WGS sequence"/>
</dbReference>
<dbReference type="Gene3D" id="6.10.250.1580">
    <property type="match status" value="1"/>
</dbReference>
<gene>
    <name evidence="13" type="primary">atpF</name>
    <name evidence="16" type="ORF">A2983_02195</name>
</gene>
<sequence length="182" mass="20389">MSAQNETTSNETLEKGSEESVLASLGINSQLFVWQLINFALVAFVVWYKILKPLTKKLDERKTIIDESLDRAKEIETSYAKSKAEYDAALKQAKQEANGIVSEAKRVADELSNAMKAKTKEDIDGLVKQAKVKIDEERDAVMEGVKLEIANLVVTATEKILREKLDDKKDQKLISDTLKSLE</sequence>
<evidence type="ECO:0000256" key="11">
    <source>
        <dbReference type="ARBA" id="ARBA00025198"/>
    </source>
</evidence>
<evidence type="ECO:0000256" key="10">
    <source>
        <dbReference type="ARBA" id="ARBA00023310"/>
    </source>
</evidence>
<keyword evidence="10 13" id="KW-0066">ATP synthesis</keyword>
<dbReference type="InterPro" id="IPR028987">
    <property type="entry name" value="ATP_synth_B-like_membr_sf"/>
</dbReference>
<evidence type="ECO:0000256" key="13">
    <source>
        <dbReference type="HAMAP-Rule" id="MF_01398"/>
    </source>
</evidence>
<keyword evidence="2 13" id="KW-0813">Transport</keyword>
<proteinExistence type="inferred from homology"/>
<dbReference type="EMBL" id="MFQH01000015">
    <property type="protein sequence ID" value="OGH78239.1"/>
    <property type="molecule type" value="Genomic_DNA"/>
</dbReference>
<evidence type="ECO:0000313" key="16">
    <source>
        <dbReference type="EMBL" id="OGH78239.1"/>
    </source>
</evidence>
<dbReference type="InterPro" id="IPR002146">
    <property type="entry name" value="ATP_synth_b/b'su_bac/chlpt"/>
</dbReference>
<dbReference type="AlphaFoldDB" id="A0A1F6N2T8"/>
<dbReference type="GO" id="GO:0046933">
    <property type="term" value="F:proton-transporting ATP synthase activity, rotational mechanism"/>
    <property type="evidence" value="ECO:0007669"/>
    <property type="project" value="UniProtKB-UniRule"/>
</dbReference>
<evidence type="ECO:0000256" key="2">
    <source>
        <dbReference type="ARBA" id="ARBA00022448"/>
    </source>
</evidence>
<dbReference type="PANTHER" id="PTHR33445:SF1">
    <property type="entry name" value="ATP SYNTHASE SUBUNIT B"/>
    <property type="match status" value="1"/>
</dbReference>
<keyword evidence="8 13" id="KW-0406">Ion transport</keyword>
<evidence type="ECO:0000256" key="9">
    <source>
        <dbReference type="ARBA" id="ARBA00023136"/>
    </source>
</evidence>
<feature type="coiled-coil region" evidence="15">
    <location>
        <begin position="90"/>
        <end position="121"/>
    </location>
</feature>
<keyword evidence="15" id="KW-0175">Coiled coil</keyword>
<protein>
    <recommendedName>
        <fullName evidence="13">ATP synthase subunit b</fullName>
    </recommendedName>
    <alternativeName>
        <fullName evidence="13">ATP synthase F(0) sector subunit b</fullName>
    </alternativeName>
    <alternativeName>
        <fullName evidence="13">ATPase subunit I</fullName>
    </alternativeName>
    <alternativeName>
        <fullName evidence="13">F-type ATPase subunit b</fullName>
        <shortName evidence="13">F-ATPase subunit b</shortName>
    </alternativeName>
</protein>
<keyword evidence="9 13" id="KW-0472">Membrane</keyword>
<evidence type="ECO:0000256" key="6">
    <source>
        <dbReference type="ARBA" id="ARBA00022781"/>
    </source>
</evidence>
<keyword evidence="6 13" id="KW-0375">Hydrogen ion transport</keyword>
<evidence type="ECO:0000256" key="4">
    <source>
        <dbReference type="ARBA" id="ARBA00022547"/>
    </source>
</evidence>
<evidence type="ECO:0000256" key="7">
    <source>
        <dbReference type="ARBA" id="ARBA00022989"/>
    </source>
</evidence>
<keyword evidence="4 13" id="KW-0138">CF(0)</keyword>
<evidence type="ECO:0000256" key="14">
    <source>
        <dbReference type="RuleBase" id="RU003848"/>
    </source>
</evidence>
<evidence type="ECO:0000256" key="15">
    <source>
        <dbReference type="SAM" id="Coils"/>
    </source>
</evidence>
<dbReference type="GO" id="GO:0012505">
    <property type="term" value="C:endomembrane system"/>
    <property type="evidence" value="ECO:0007669"/>
    <property type="project" value="UniProtKB-SubCell"/>
</dbReference>
<dbReference type="HAMAP" id="MF_01398">
    <property type="entry name" value="ATP_synth_b_bprime"/>
    <property type="match status" value="1"/>
</dbReference>
<evidence type="ECO:0000256" key="8">
    <source>
        <dbReference type="ARBA" id="ARBA00023065"/>
    </source>
</evidence>
<organism evidence="16 17">
    <name type="scientific">Candidatus Magasanikbacteria bacterium RIFCSPLOWO2_01_FULL_40_15</name>
    <dbReference type="NCBI Taxonomy" id="1798686"/>
    <lineage>
        <taxon>Bacteria</taxon>
        <taxon>Candidatus Magasanikiibacteriota</taxon>
    </lineage>
</organism>
<dbReference type="CDD" id="cd06503">
    <property type="entry name" value="ATP-synt_Fo_b"/>
    <property type="match status" value="1"/>
</dbReference>
<evidence type="ECO:0000256" key="1">
    <source>
        <dbReference type="ARBA" id="ARBA00005513"/>
    </source>
</evidence>
<evidence type="ECO:0000256" key="5">
    <source>
        <dbReference type="ARBA" id="ARBA00022692"/>
    </source>
</evidence>
<keyword evidence="3 13" id="KW-1003">Cell membrane</keyword>